<dbReference type="SMART" id="SM00564">
    <property type="entry name" value="PQQ"/>
    <property type="match status" value="4"/>
</dbReference>
<evidence type="ECO:0000313" key="4">
    <source>
        <dbReference type="Proteomes" id="UP000230214"/>
    </source>
</evidence>
<dbReference type="SUPFAM" id="SSF50998">
    <property type="entry name" value="Quinoprotein alcohol dehydrogenase-like"/>
    <property type="match status" value="1"/>
</dbReference>
<dbReference type="AlphaFoldDB" id="A0A2H0RBD4"/>
<evidence type="ECO:0000259" key="2">
    <source>
        <dbReference type="Pfam" id="PF13360"/>
    </source>
</evidence>
<reference evidence="3 4" key="1">
    <citation type="submission" date="2017-09" db="EMBL/GenBank/DDBJ databases">
        <title>Depth-based differentiation of microbial function through sediment-hosted aquifers and enrichment of novel symbionts in the deep terrestrial subsurface.</title>
        <authorList>
            <person name="Probst A.J."/>
            <person name="Ladd B."/>
            <person name="Jarett J.K."/>
            <person name="Geller-Mcgrath D.E."/>
            <person name="Sieber C.M."/>
            <person name="Emerson J.B."/>
            <person name="Anantharaman K."/>
            <person name="Thomas B.C."/>
            <person name="Malmstrom R."/>
            <person name="Stieglmeier M."/>
            <person name="Klingl A."/>
            <person name="Woyke T."/>
            <person name="Ryan C.M."/>
            <person name="Banfield J.F."/>
        </authorList>
    </citation>
    <scope>NUCLEOTIDE SEQUENCE [LARGE SCALE GENOMIC DNA]</scope>
    <source>
        <strain evidence="3">CG10_big_fil_rev_8_21_14_0_10_32_10</strain>
    </source>
</reference>
<evidence type="ECO:0000256" key="1">
    <source>
        <dbReference type="SAM" id="Phobius"/>
    </source>
</evidence>
<protein>
    <recommendedName>
        <fullName evidence="2">Pyrrolo-quinoline quinone repeat domain-containing protein</fullName>
    </recommendedName>
</protein>
<gene>
    <name evidence="3" type="ORF">COV24_00625</name>
</gene>
<proteinExistence type="predicted"/>
<comment type="caution">
    <text evidence="3">The sequence shown here is derived from an EMBL/GenBank/DDBJ whole genome shotgun (WGS) entry which is preliminary data.</text>
</comment>
<dbReference type="Gene3D" id="2.130.10.10">
    <property type="entry name" value="YVTN repeat-like/Quinoprotein amine dehydrogenase"/>
    <property type="match status" value="1"/>
</dbReference>
<organism evidence="3 4">
    <name type="scientific">candidate division WWE3 bacterium CG10_big_fil_rev_8_21_14_0_10_32_10</name>
    <dbReference type="NCBI Taxonomy" id="1975090"/>
    <lineage>
        <taxon>Bacteria</taxon>
        <taxon>Katanobacteria</taxon>
    </lineage>
</organism>
<dbReference type="InterPro" id="IPR011047">
    <property type="entry name" value="Quinoprotein_ADH-like_sf"/>
</dbReference>
<evidence type="ECO:0000313" key="3">
    <source>
        <dbReference type="EMBL" id="PIR43851.1"/>
    </source>
</evidence>
<keyword evidence="1" id="KW-0812">Transmembrane</keyword>
<feature type="domain" description="Pyrrolo-quinoline quinone repeat" evidence="2">
    <location>
        <begin position="137"/>
        <end position="252"/>
    </location>
</feature>
<feature type="transmembrane region" description="Helical" evidence="1">
    <location>
        <begin position="7"/>
        <end position="30"/>
    </location>
</feature>
<dbReference type="Proteomes" id="UP000230214">
    <property type="component" value="Unassembled WGS sequence"/>
</dbReference>
<dbReference type="InterPro" id="IPR015943">
    <property type="entry name" value="WD40/YVTN_repeat-like_dom_sf"/>
</dbReference>
<dbReference type="Pfam" id="PF13360">
    <property type="entry name" value="PQQ_2"/>
    <property type="match status" value="1"/>
</dbReference>
<dbReference type="InterPro" id="IPR018391">
    <property type="entry name" value="PQQ_b-propeller_rpt"/>
</dbReference>
<dbReference type="EMBL" id="PCXU01000008">
    <property type="protein sequence ID" value="PIR43851.1"/>
    <property type="molecule type" value="Genomic_DNA"/>
</dbReference>
<accession>A0A2H0RBD4</accession>
<sequence>MFVLYKRFSYIFVIVFLFVFCIGLLIYFFYTTKFEKKDSVVKAETPLYSWAQLQNGPQRLGRSEENVTTPIKKAWVYGFSPERLGPFPQPVVADSKVFIGTLMGTFYAFDAAGRDSNGDGIGDKPIILKTYKAGGAITHTAGYENGTVFFGAMDGKVYALNTSDLSEKWVFDSGESTGFSNAVLLSDNRVYITNRSGMTYALSQTDGSVVWQRDVQTTVLMSSCLDNGKLYFGAMDMRVYALDTTDGSVAWTSEPFPGTAFKDYWPVCYNNYVILRSYPQTREKMATTIVDSIGPLPASELNKQDSIISAYEGSKSYLKNLFILNQSDGQEAFVVSHWVSNTHNGSVPPPAVDKEGKLIIPVHLKKPDGTWGGSGWGRLDLTQRKVTDLLFDGTFKSGTDYKGTGNLDETLNVSTAGPLVFTFHVQEGNAHFTGMWNTDQQVWTQEGAYYSDQYFWNNNQSRGSSPVSISNGMFFHNTVNNLNARVLTTP</sequence>
<name>A0A2H0RBD4_UNCKA</name>
<keyword evidence="1" id="KW-1133">Transmembrane helix</keyword>
<dbReference type="PANTHER" id="PTHR34512:SF30">
    <property type="entry name" value="OUTER MEMBRANE PROTEIN ASSEMBLY FACTOR BAMB"/>
    <property type="match status" value="1"/>
</dbReference>
<keyword evidence="1" id="KW-0472">Membrane</keyword>
<dbReference type="PANTHER" id="PTHR34512">
    <property type="entry name" value="CELL SURFACE PROTEIN"/>
    <property type="match status" value="1"/>
</dbReference>
<dbReference type="InterPro" id="IPR002372">
    <property type="entry name" value="PQQ_rpt_dom"/>
</dbReference>